<sequence>MRKILILLAITLTMASCSTTNKLSNNAPSPENTTISSGRDGSSFEKAIVITEKSESKGVGAEYEWLRKNYPGYKSQGQSLTYDQKKPYDIIDIITSDGEAKSIYFDISNFFGKF</sequence>
<evidence type="ECO:0000313" key="4">
    <source>
        <dbReference type="Proteomes" id="UP000283387"/>
    </source>
</evidence>
<feature type="region of interest" description="Disordered" evidence="1">
    <location>
        <begin position="21"/>
        <end position="40"/>
    </location>
</feature>
<organism evidence="3 4">
    <name type="scientific">Mangrovibacterium diazotrophicum</name>
    <dbReference type="NCBI Taxonomy" id="1261403"/>
    <lineage>
        <taxon>Bacteria</taxon>
        <taxon>Pseudomonadati</taxon>
        <taxon>Bacteroidota</taxon>
        <taxon>Bacteroidia</taxon>
        <taxon>Marinilabiliales</taxon>
        <taxon>Prolixibacteraceae</taxon>
        <taxon>Mangrovibacterium</taxon>
    </lineage>
</organism>
<feature type="signal peptide" evidence="2">
    <location>
        <begin position="1"/>
        <end position="18"/>
    </location>
</feature>
<dbReference type="OrthoDB" id="686440at2"/>
<evidence type="ECO:0008006" key="5">
    <source>
        <dbReference type="Google" id="ProtNLM"/>
    </source>
</evidence>
<proteinExistence type="predicted"/>
<keyword evidence="4" id="KW-1185">Reference proteome</keyword>
<dbReference type="AlphaFoldDB" id="A0A419W406"/>
<comment type="caution">
    <text evidence="3">The sequence shown here is derived from an EMBL/GenBank/DDBJ whole genome shotgun (WGS) entry which is preliminary data.</text>
</comment>
<accession>A0A419W406</accession>
<dbReference type="Proteomes" id="UP000283387">
    <property type="component" value="Unassembled WGS sequence"/>
</dbReference>
<reference evidence="3 4" key="1">
    <citation type="submission" date="2018-09" db="EMBL/GenBank/DDBJ databases">
        <title>Genomic Encyclopedia of Archaeal and Bacterial Type Strains, Phase II (KMG-II): from individual species to whole genera.</title>
        <authorList>
            <person name="Goeker M."/>
        </authorList>
    </citation>
    <scope>NUCLEOTIDE SEQUENCE [LARGE SCALE GENOMIC DNA]</scope>
    <source>
        <strain evidence="3 4">DSM 27148</strain>
    </source>
</reference>
<dbReference type="RefSeq" id="WP_120271607.1">
    <property type="nucleotide sequence ID" value="NZ_RAPN01000001.1"/>
</dbReference>
<feature type="chain" id="PRO_5019166908" description="Lipoprotein" evidence="2">
    <location>
        <begin position="19"/>
        <end position="114"/>
    </location>
</feature>
<name>A0A419W406_9BACT</name>
<evidence type="ECO:0000313" key="3">
    <source>
        <dbReference type="EMBL" id="RKD90182.1"/>
    </source>
</evidence>
<gene>
    <name evidence="3" type="ORF">BC643_0518</name>
</gene>
<evidence type="ECO:0000256" key="2">
    <source>
        <dbReference type="SAM" id="SignalP"/>
    </source>
</evidence>
<protein>
    <recommendedName>
        <fullName evidence="5">Lipoprotein</fullName>
    </recommendedName>
</protein>
<dbReference type="EMBL" id="RAPN01000001">
    <property type="protein sequence ID" value="RKD90182.1"/>
    <property type="molecule type" value="Genomic_DNA"/>
</dbReference>
<dbReference type="PROSITE" id="PS51257">
    <property type="entry name" value="PROKAR_LIPOPROTEIN"/>
    <property type="match status" value="1"/>
</dbReference>
<keyword evidence="2" id="KW-0732">Signal</keyword>
<evidence type="ECO:0000256" key="1">
    <source>
        <dbReference type="SAM" id="MobiDB-lite"/>
    </source>
</evidence>